<accession>A0A9J6AFL3</accession>
<dbReference type="Proteomes" id="UP000824120">
    <property type="component" value="Chromosome 2"/>
</dbReference>
<proteinExistence type="predicted"/>
<gene>
    <name evidence="1" type="ORF">H5410_008108</name>
</gene>
<comment type="caution">
    <text evidence="1">The sequence shown here is derived from an EMBL/GenBank/DDBJ whole genome shotgun (WGS) entry which is preliminary data.</text>
</comment>
<reference evidence="1 2" key="1">
    <citation type="submission" date="2020-09" db="EMBL/GenBank/DDBJ databases">
        <title>De no assembly of potato wild relative species, Solanum commersonii.</title>
        <authorList>
            <person name="Cho K."/>
        </authorList>
    </citation>
    <scope>NUCLEOTIDE SEQUENCE [LARGE SCALE GENOMIC DNA]</scope>
    <source>
        <strain evidence="1">LZ3.2</strain>
        <tissue evidence="1">Leaf</tissue>
    </source>
</reference>
<name>A0A9J6AFL3_SOLCO</name>
<dbReference type="AlphaFoldDB" id="A0A9J6AFL3"/>
<evidence type="ECO:0000313" key="1">
    <source>
        <dbReference type="EMBL" id="KAG5622890.1"/>
    </source>
</evidence>
<dbReference type="EMBL" id="JACXVP010000002">
    <property type="protein sequence ID" value="KAG5622890.1"/>
    <property type="molecule type" value="Genomic_DNA"/>
</dbReference>
<organism evidence="1 2">
    <name type="scientific">Solanum commersonii</name>
    <name type="common">Commerson's wild potato</name>
    <name type="synonym">Commerson's nightshade</name>
    <dbReference type="NCBI Taxonomy" id="4109"/>
    <lineage>
        <taxon>Eukaryota</taxon>
        <taxon>Viridiplantae</taxon>
        <taxon>Streptophyta</taxon>
        <taxon>Embryophyta</taxon>
        <taxon>Tracheophyta</taxon>
        <taxon>Spermatophyta</taxon>
        <taxon>Magnoliopsida</taxon>
        <taxon>eudicotyledons</taxon>
        <taxon>Gunneridae</taxon>
        <taxon>Pentapetalae</taxon>
        <taxon>asterids</taxon>
        <taxon>lamiids</taxon>
        <taxon>Solanales</taxon>
        <taxon>Solanaceae</taxon>
        <taxon>Solanoideae</taxon>
        <taxon>Solaneae</taxon>
        <taxon>Solanum</taxon>
    </lineage>
</organism>
<protein>
    <submittedName>
        <fullName evidence="1">Uncharacterized protein</fullName>
    </submittedName>
</protein>
<keyword evidence="2" id="KW-1185">Reference proteome</keyword>
<evidence type="ECO:0000313" key="2">
    <source>
        <dbReference type="Proteomes" id="UP000824120"/>
    </source>
</evidence>
<sequence>MEFNLLLNYFYKISSLRKNEEQIGSENSNLESSPSGILTPDHDFPAAFVHNRLKENQNLQHY</sequence>